<dbReference type="InterPro" id="IPR016186">
    <property type="entry name" value="C-type_lectin-like/link_sf"/>
</dbReference>
<evidence type="ECO:0000259" key="5">
    <source>
        <dbReference type="PROSITE" id="PS50026"/>
    </source>
</evidence>
<name>A0ABN8RNH5_9CNID</name>
<keyword evidence="1 4" id="KW-0245">EGF-like domain</keyword>
<dbReference type="InterPro" id="IPR018097">
    <property type="entry name" value="EGF_Ca-bd_CS"/>
</dbReference>
<feature type="non-terminal residue" evidence="7">
    <location>
        <position position="1"/>
    </location>
</feature>
<dbReference type="SUPFAM" id="SSF56436">
    <property type="entry name" value="C-type lectin-like"/>
    <property type="match status" value="1"/>
</dbReference>
<dbReference type="InterPro" id="IPR050111">
    <property type="entry name" value="C-type_lectin/snaclec_domain"/>
</dbReference>
<dbReference type="PROSITE" id="PS00615">
    <property type="entry name" value="C_TYPE_LECTIN_1"/>
    <property type="match status" value="1"/>
</dbReference>
<dbReference type="SMART" id="SM00034">
    <property type="entry name" value="CLECT"/>
    <property type="match status" value="1"/>
</dbReference>
<keyword evidence="8" id="KW-1185">Reference proteome</keyword>
<evidence type="ECO:0000256" key="1">
    <source>
        <dbReference type="ARBA" id="ARBA00022536"/>
    </source>
</evidence>
<dbReference type="Pfam" id="PF00059">
    <property type="entry name" value="Lectin_C"/>
    <property type="match status" value="1"/>
</dbReference>
<dbReference type="PROSITE" id="PS00010">
    <property type="entry name" value="ASX_HYDROXYL"/>
    <property type="match status" value="1"/>
</dbReference>
<feature type="domain" description="EGF-like" evidence="5">
    <location>
        <begin position="127"/>
        <end position="167"/>
    </location>
</feature>
<dbReference type="InterPro" id="IPR001304">
    <property type="entry name" value="C-type_lectin-like"/>
</dbReference>
<evidence type="ECO:0000256" key="4">
    <source>
        <dbReference type="PROSITE-ProRule" id="PRU00076"/>
    </source>
</evidence>
<feature type="domain" description="C-type lectin" evidence="6">
    <location>
        <begin position="11"/>
        <end position="125"/>
    </location>
</feature>
<dbReference type="Pfam" id="PF12947">
    <property type="entry name" value="EGF_3"/>
    <property type="match status" value="1"/>
</dbReference>
<organism evidence="7 8">
    <name type="scientific">Porites lobata</name>
    <dbReference type="NCBI Taxonomy" id="104759"/>
    <lineage>
        <taxon>Eukaryota</taxon>
        <taxon>Metazoa</taxon>
        <taxon>Cnidaria</taxon>
        <taxon>Anthozoa</taxon>
        <taxon>Hexacorallia</taxon>
        <taxon>Scleractinia</taxon>
        <taxon>Fungiina</taxon>
        <taxon>Poritidae</taxon>
        <taxon>Porites</taxon>
    </lineage>
</organism>
<protein>
    <recommendedName>
        <fullName evidence="9">C-type lectin domain-containing protein</fullName>
    </recommendedName>
</protein>
<dbReference type="PROSITE" id="PS50041">
    <property type="entry name" value="C_TYPE_LECTIN_2"/>
    <property type="match status" value="1"/>
</dbReference>
<dbReference type="SMART" id="SM00179">
    <property type="entry name" value="EGF_CA"/>
    <property type="match status" value="1"/>
</dbReference>
<keyword evidence="2" id="KW-0732">Signal</keyword>
<dbReference type="InterPro" id="IPR024731">
    <property type="entry name" value="NELL2-like_EGF"/>
</dbReference>
<dbReference type="CDD" id="cd00054">
    <property type="entry name" value="EGF_CA"/>
    <property type="match status" value="1"/>
</dbReference>
<evidence type="ECO:0000313" key="8">
    <source>
        <dbReference type="Proteomes" id="UP001159405"/>
    </source>
</evidence>
<dbReference type="Proteomes" id="UP001159405">
    <property type="component" value="Unassembled WGS sequence"/>
</dbReference>
<dbReference type="InterPro" id="IPR000152">
    <property type="entry name" value="EGF-type_Asp/Asn_hydroxyl_site"/>
</dbReference>
<dbReference type="InterPro" id="IPR000742">
    <property type="entry name" value="EGF"/>
</dbReference>
<evidence type="ECO:0008006" key="9">
    <source>
        <dbReference type="Google" id="ProtNLM"/>
    </source>
</evidence>
<dbReference type="Gene3D" id="3.10.100.10">
    <property type="entry name" value="Mannose-Binding Protein A, subunit A"/>
    <property type="match status" value="1"/>
</dbReference>
<evidence type="ECO:0000313" key="7">
    <source>
        <dbReference type="EMBL" id="CAH3179897.1"/>
    </source>
</evidence>
<evidence type="ECO:0000256" key="3">
    <source>
        <dbReference type="ARBA" id="ARBA00023157"/>
    </source>
</evidence>
<dbReference type="SMART" id="SM00181">
    <property type="entry name" value="EGF"/>
    <property type="match status" value="1"/>
</dbReference>
<comment type="caution">
    <text evidence="7">The sequence shown here is derived from an EMBL/GenBank/DDBJ whole genome shotgun (WGS) entry which is preliminary data.</text>
</comment>
<evidence type="ECO:0000256" key="2">
    <source>
        <dbReference type="ARBA" id="ARBA00022729"/>
    </source>
</evidence>
<dbReference type="EMBL" id="CALNXK010000265">
    <property type="protein sequence ID" value="CAH3179897.1"/>
    <property type="molecule type" value="Genomic_DNA"/>
</dbReference>
<sequence>ADICPCGWDYFNGYCYLTSSVCAPWVTAVSNCSTMNSHLVTVHNQEENVYIQHRHNGERSWIGLNDRSVEGSLVWTNKEITSFQFWAPQQPNNWKNQDCVHTPGANDGYTWNDVSCDNCYNYTCVQEIDECTTNYLRCDVNAACQNTVGSYKCTCKAGYSGNGRKCVGEY</sequence>
<proteinExistence type="predicted"/>
<dbReference type="Gene3D" id="2.10.25.10">
    <property type="entry name" value="Laminin"/>
    <property type="match status" value="1"/>
</dbReference>
<reference evidence="7 8" key="1">
    <citation type="submission" date="2022-05" db="EMBL/GenBank/DDBJ databases">
        <authorList>
            <consortium name="Genoscope - CEA"/>
            <person name="William W."/>
        </authorList>
    </citation>
    <scope>NUCLEOTIDE SEQUENCE [LARGE SCALE GENOMIC DNA]</scope>
</reference>
<keyword evidence="3" id="KW-1015">Disulfide bond</keyword>
<dbReference type="InterPro" id="IPR018378">
    <property type="entry name" value="C-type_lectin_CS"/>
</dbReference>
<accession>A0ABN8RNH5</accession>
<gene>
    <name evidence="7" type="ORF">PLOB_00022527</name>
</gene>
<dbReference type="InterPro" id="IPR016187">
    <property type="entry name" value="CTDL_fold"/>
</dbReference>
<dbReference type="PROSITE" id="PS01186">
    <property type="entry name" value="EGF_2"/>
    <property type="match status" value="1"/>
</dbReference>
<comment type="caution">
    <text evidence="4">Lacks conserved residue(s) required for the propagation of feature annotation.</text>
</comment>
<dbReference type="PANTHER" id="PTHR22803">
    <property type="entry name" value="MANNOSE, PHOSPHOLIPASE, LECTIN RECEPTOR RELATED"/>
    <property type="match status" value="1"/>
</dbReference>
<dbReference type="PROSITE" id="PS50026">
    <property type="entry name" value="EGF_3"/>
    <property type="match status" value="1"/>
</dbReference>
<dbReference type="InterPro" id="IPR001881">
    <property type="entry name" value="EGF-like_Ca-bd_dom"/>
</dbReference>
<dbReference type="PROSITE" id="PS01187">
    <property type="entry name" value="EGF_CA"/>
    <property type="match status" value="1"/>
</dbReference>
<evidence type="ECO:0000259" key="6">
    <source>
        <dbReference type="PROSITE" id="PS50041"/>
    </source>
</evidence>
<dbReference type="SUPFAM" id="SSF57196">
    <property type="entry name" value="EGF/Laminin"/>
    <property type="match status" value="1"/>
</dbReference>